<dbReference type="PANTHER" id="PTHR14647:SF87">
    <property type="entry name" value="PUTATIVE-RELATED"/>
    <property type="match status" value="1"/>
</dbReference>
<evidence type="ECO:0000256" key="5">
    <source>
        <dbReference type="ARBA" id="ARBA00022968"/>
    </source>
</evidence>
<keyword evidence="7" id="KW-0333">Golgi apparatus</keyword>
<organism evidence="10 11">
    <name type="scientific">Seminavis robusta</name>
    <dbReference type="NCBI Taxonomy" id="568900"/>
    <lineage>
        <taxon>Eukaryota</taxon>
        <taxon>Sar</taxon>
        <taxon>Stramenopiles</taxon>
        <taxon>Ochrophyta</taxon>
        <taxon>Bacillariophyta</taxon>
        <taxon>Bacillariophyceae</taxon>
        <taxon>Bacillariophycidae</taxon>
        <taxon>Naviculales</taxon>
        <taxon>Naviculaceae</taxon>
        <taxon>Seminavis</taxon>
    </lineage>
</organism>
<dbReference type="Proteomes" id="UP001153069">
    <property type="component" value="Unassembled WGS sequence"/>
</dbReference>
<keyword evidence="6" id="KW-1133">Transmembrane helix</keyword>
<evidence type="ECO:0000256" key="7">
    <source>
        <dbReference type="ARBA" id="ARBA00023034"/>
    </source>
</evidence>
<dbReference type="Gene3D" id="3.40.50.300">
    <property type="entry name" value="P-loop containing nucleotide triphosphate hydrolases"/>
    <property type="match status" value="1"/>
</dbReference>
<dbReference type="InterPro" id="IPR027417">
    <property type="entry name" value="P-loop_NTPase"/>
</dbReference>
<keyword evidence="4" id="KW-0812">Transmembrane</keyword>
<dbReference type="PANTHER" id="PTHR14647">
    <property type="entry name" value="GALACTOSE-3-O-SULFOTRANSFERASE"/>
    <property type="match status" value="1"/>
</dbReference>
<evidence type="ECO:0000256" key="8">
    <source>
        <dbReference type="ARBA" id="ARBA00023136"/>
    </source>
</evidence>
<keyword evidence="5" id="KW-0735">Signal-anchor</keyword>
<reference evidence="10" key="1">
    <citation type="submission" date="2020-06" db="EMBL/GenBank/DDBJ databases">
        <authorList>
            <consortium name="Plant Systems Biology data submission"/>
        </authorList>
    </citation>
    <scope>NUCLEOTIDE SEQUENCE</scope>
    <source>
        <strain evidence="10">D6</strain>
    </source>
</reference>
<dbReference type="GO" id="GO:0000139">
    <property type="term" value="C:Golgi membrane"/>
    <property type="evidence" value="ECO:0007669"/>
    <property type="project" value="UniProtKB-SubCell"/>
</dbReference>
<keyword evidence="9" id="KW-0325">Glycoprotein</keyword>
<proteinExistence type="inferred from homology"/>
<protein>
    <recommendedName>
        <fullName evidence="12">Sulfotransferase</fullName>
    </recommendedName>
</protein>
<evidence type="ECO:0000256" key="2">
    <source>
        <dbReference type="ARBA" id="ARBA00008124"/>
    </source>
</evidence>
<keyword evidence="11" id="KW-1185">Reference proteome</keyword>
<evidence type="ECO:0000313" key="11">
    <source>
        <dbReference type="Proteomes" id="UP001153069"/>
    </source>
</evidence>
<dbReference type="GO" id="GO:0001733">
    <property type="term" value="F:galactosylceramide sulfotransferase activity"/>
    <property type="evidence" value="ECO:0007669"/>
    <property type="project" value="InterPro"/>
</dbReference>
<keyword evidence="8" id="KW-0472">Membrane</keyword>
<dbReference type="EMBL" id="CAICTM010000125">
    <property type="protein sequence ID" value="CAB9502069.1"/>
    <property type="molecule type" value="Genomic_DNA"/>
</dbReference>
<gene>
    <name evidence="10" type="ORF">SEMRO_126_G060620.1</name>
</gene>
<dbReference type="AlphaFoldDB" id="A0A9N8DLU0"/>
<evidence type="ECO:0000256" key="1">
    <source>
        <dbReference type="ARBA" id="ARBA00004323"/>
    </source>
</evidence>
<evidence type="ECO:0000256" key="4">
    <source>
        <dbReference type="ARBA" id="ARBA00022692"/>
    </source>
</evidence>
<name>A0A9N8DLU0_9STRA</name>
<dbReference type="GO" id="GO:0009247">
    <property type="term" value="P:glycolipid biosynthetic process"/>
    <property type="evidence" value="ECO:0007669"/>
    <property type="project" value="InterPro"/>
</dbReference>
<comment type="caution">
    <text evidence="10">The sequence shown here is derived from an EMBL/GenBank/DDBJ whole genome shotgun (WGS) entry which is preliminary data.</text>
</comment>
<evidence type="ECO:0000256" key="3">
    <source>
        <dbReference type="ARBA" id="ARBA00022679"/>
    </source>
</evidence>
<dbReference type="InterPro" id="IPR009729">
    <property type="entry name" value="Gal-3-0_sulfotransfrase"/>
</dbReference>
<keyword evidence="3" id="KW-0808">Transferase</keyword>
<accession>A0A9N8DLU0</accession>
<evidence type="ECO:0000313" key="10">
    <source>
        <dbReference type="EMBL" id="CAB9502069.1"/>
    </source>
</evidence>
<evidence type="ECO:0000256" key="9">
    <source>
        <dbReference type="ARBA" id="ARBA00023180"/>
    </source>
</evidence>
<comment type="subcellular location">
    <subcellularLocation>
        <location evidence="1">Golgi apparatus membrane</location>
        <topology evidence="1">Single-pass type II membrane protein</topology>
    </subcellularLocation>
</comment>
<comment type="similarity">
    <text evidence="2">Belongs to the galactose-3-O-sulfotransferase family.</text>
</comment>
<sequence length="473" mass="53068">MENISSTPWTRRAFALSALVLLATYAIFYVAQEKPPFRATATSTKPISNDTTVYNSFSGIAGSRPATPSSSINGNTFMAARRCQLKGERLARPFGIGRNLLLPTIDDDTGPPYWCTQDTYDKSCRTSQHMLCPPKGLLFVKTPKTGSTTISRIVKRIVSNVAQRYKNVGHDSTEVACQHREDHINGAGLWYGNRVHNQSFLVASLRNPAERAMSRFFWSYVTRHSPNGTEVPVDDAFVVDYLNKSTSVANGCTSKGQGGYQLNYIAMESIKEWSAWHPLHPTQVIQPKAIEQLVHRTLQEYDFVILNERMEESLVLLQLLLGLEVGDIVGMAYNVGGSYRYEHGKCKQLIKSHASIGMQHYFRSDEWMAKNYGDYVLFAAVNRSIDLTIEKVVGRDRFDAALKDFQQLEATVNDVCSKRVPFPCSANGTVLSHTDHPVPHEKIARCIDKVVRENQQLRTKQNSFGIGEGNWHP</sequence>
<dbReference type="OrthoDB" id="46480at2759"/>
<evidence type="ECO:0008006" key="12">
    <source>
        <dbReference type="Google" id="ProtNLM"/>
    </source>
</evidence>
<evidence type="ECO:0000256" key="6">
    <source>
        <dbReference type="ARBA" id="ARBA00022989"/>
    </source>
</evidence>